<reference evidence="4" key="1">
    <citation type="submission" date="2023-07" db="EMBL/GenBank/DDBJ databases">
        <title>Description of three actinobacteria isolated from air of manufacturing shop in a pharmaceutical factory.</title>
        <authorList>
            <person name="Zhang D.-F."/>
        </authorList>
    </citation>
    <scope>NUCLEOTIDE SEQUENCE [LARGE SCALE GENOMIC DNA]</scope>
    <source>
        <strain evidence="4">CCTCC AB 2011122</strain>
    </source>
</reference>
<feature type="transmembrane region" description="Helical" evidence="1">
    <location>
        <begin position="234"/>
        <end position="255"/>
    </location>
</feature>
<feature type="transmembrane region" description="Helical" evidence="1">
    <location>
        <begin position="148"/>
        <end position="165"/>
    </location>
</feature>
<keyword evidence="1" id="KW-0812">Transmembrane</keyword>
<feature type="transmembrane region" description="Helical" evidence="1">
    <location>
        <begin position="293"/>
        <end position="314"/>
    </location>
</feature>
<feature type="transmembrane region" description="Helical" evidence="1">
    <location>
        <begin position="123"/>
        <end position="141"/>
    </location>
</feature>
<dbReference type="EMBL" id="JAVKGS010000004">
    <property type="protein sequence ID" value="MDR5693331.1"/>
    <property type="molecule type" value="Genomic_DNA"/>
</dbReference>
<feature type="transmembrane region" description="Helical" evidence="1">
    <location>
        <begin position="171"/>
        <end position="190"/>
    </location>
</feature>
<feature type="transmembrane region" description="Helical" evidence="1">
    <location>
        <begin position="267"/>
        <end position="287"/>
    </location>
</feature>
<comment type="caution">
    <text evidence="3">The sequence shown here is derived from an EMBL/GenBank/DDBJ whole genome shotgun (WGS) entry which is preliminary data.</text>
</comment>
<proteinExistence type="predicted"/>
<evidence type="ECO:0000313" key="4">
    <source>
        <dbReference type="Proteomes" id="UP001260072"/>
    </source>
</evidence>
<feature type="transmembrane region" description="Helical" evidence="1">
    <location>
        <begin position="202"/>
        <end position="222"/>
    </location>
</feature>
<evidence type="ECO:0000256" key="1">
    <source>
        <dbReference type="SAM" id="Phobius"/>
    </source>
</evidence>
<organism evidence="3 4">
    <name type="scientific">Agromyces indicus</name>
    <dbReference type="NCBI Taxonomy" id="758919"/>
    <lineage>
        <taxon>Bacteria</taxon>
        <taxon>Bacillati</taxon>
        <taxon>Actinomycetota</taxon>
        <taxon>Actinomycetes</taxon>
        <taxon>Micrococcales</taxon>
        <taxon>Microbacteriaceae</taxon>
        <taxon>Agromyces</taxon>
    </lineage>
</organism>
<dbReference type="Pfam" id="PF01757">
    <property type="entry name" value="Acyl_transf_3"/>
    <property type="match status" value="1"/>
</dbReference>
<gene>
    <name evidence="3" type="ORF">RH861_14750</name>
</gene>
<dbReference type="InterPro" id="IPR002656">
    <property type="entry name" value="Acyl_transf_3_dom"/>
</dbReference>
<feature type="domain" description="Acyltransferase 3" evidence="2">
    <location>
        <begin position="19"/>
        <end position="314"/>
    </location>
</feature>
<dbReference type="PANTHER" id="PTHR37312">
    <property type="entry name" value="MEMBRANE-BOUND ACYLTRANSFERASE YKRP-RELATED"/>
    <property type="match status" value="1"/>
</dbReference>
<sequence>MPTIEFARLAAPPRVRSVALDLVRLVGLVAVVLGHVSAEGLLRPLLYSWHVPVFFVISGYLWRRSRPLGDEVGRRTRSLLVPYALWLLIVTAAWAAITSLAGATSMPDPVALLTGGSAIGGQYAAFWFVTALFAAVVAMRALSAVRPWLPAVVGVAAVAVATVRPELVAELPWSVGVGLMALVFLAVGEWLRQVRHRVRAPLELGVVLVVGGLALAGSGLVAPVDLKVADVGTPVAGVLVAAAISCGLILVAESLAHRVPEWVGRAATTVAGVAMPVILGHALVIMAGRLVGAPSLLVFATALAVPILVGLLLARSRAGRILL</sequence>
<dbReference type="RefSeq" id="WP_310521621.1">
    <property type="nucleotide sequence ID" value="NZ_BAABBS010000003.1"/>
</dbReference>
<keyword evidence="3" id="KW-0808">Transferase</keyword>
<dbReference type="InterPro" id="IPR052734">
    <property type="entry name" value="Nod_factor_acetyltransferase"/>
</dbReference>
<evidence type="ECO:0000259" key="2">
    <source>
        <dbReference type="Pfam" id="PF01757"/>
    </source>
</evidence>
<feature type="transmembrane region" description="Helical" evidence="1">
    <location>
        <begin position="83"/>
        <end position="103"/>
    </location>
</feature>
<name>A0ABU1FNI9_9MICO</name>
<dbReference type="PANTHER" id="PTHR37312:SF1">
    <property type="entry name" value="MEMBRANE-BOUND ACYLTRANSFERASE YKRP-RELATED"/>
    <property type="match status" value="1"/>
</dbReference>
<keyword evidence="1" id="KW-0472">Membrane</keyword>
<evidence type="ECO:0000313" key="3">
    <source>
        <dbReference type="EMBL" id="MDR5693331.1"/>
    </source>
</evidence>
<dbReference type="Proteomes" id="UP001260072">
    <property type="component" value="Unassembled WGS sequence"/>
</dbReference>
<protein>
    <submittedName>
        <fullName evidence="3">Acyltransferase family protein</fullName>
    </submittedName>
</protein>
<accession>A0ABU1FNI9</accession>
<feature type="transmembrane region" description="Helical" evidence="1">
    <location>
        <begin position="44"/>
        <end position="62"/>
    </location>
</feature>
<dbReference type="GO" id="GO:0016746">
    <property type="term" value="F:acyltransferase activity"/>
    <property type="evidence" value="ECO:0007669"/>
    <property type="project" value="UniProtKB-KW"/>
</dbReference>
<keyword evidence="1" id="KW-1133">Transmembrane helix</keyword>
<keyword evidence="4" id="KW-1185">Reference proteome</keyword>
<keyword evidence="3" id="KW-0012">Acyltransferase</keyword>